<protein>
    <submittedName>
        <fullName evidence="1">Uncharacterized protein</fullName>
    </submittedName>
</protein>
<dbReference type="KEGG" id="vg:77923973"/>
<evidence type="ECO:0000313" key="2">
    <source>
        <dbReference type="Proteomes" id="UP000595472"/>
    </source>
</evidence>
<organism evidence="1 2">
    <name type="scientific">Arthrobacter phage Wollypog</name>
    <dbReference type="NCBI Taxonomy" id="2790985"/>
    <lineage>
        <taxon>Viruses</taxon>
        <taxon>Duplodnaviria</taxon>
        <taxon>Heunggongvirae</taxon>
        <taxon>Uroviricota</taxon>
        <taxon>Caudoviricetes</taxon>
        <taxon>Wollypogvirus</taxon>
        <taxon>Wollypogvirus wollypog</taxon>
    </lineage>
</organism>
<dbReference type="EMBL" id="MW055913">
    <property type="protein sequence ID" value="QPX62594.1"/>
    <property type="molecule type" value="Genomic_DNA"/>
</dbReference>
<name>A0A7T3KCK0_9CAUD</name>
<reference evidence="1 2" key="1">
    <citation type="submission" date="2020-10" db="EMBL/GenBank/DDBJ databases">
        <authorList>
            <person name="Abad L.A."/>
            <person name="Alter J."/>
            <person name="Becerra C.Y."/>
            <person name="Boehle J."/>
            <person name="Bustos B."/>
            <person name="Connatser B.I."/>
            <person name="Cutright B."/>
            <person name="Gavin J."/>
            <person name="Gomez A.P."/>
            <person name="Grabar K."/>
            <person name="Hur E.Y."/>
            <person name="Ioh M.T."/>
            <person name="Joya-Campos L."/>
            <person name="Lauhon H.N."/>
            <person name="Lee S."/>
            <person name="Maranan R.T."/>
            <person name="Park Y.G."/>
            <person name="Priest M."/>
            <person name="Samuels S.O."/>
            <person name="Sarameh Y.J."/>
            <person name="Schreiber J.M."/>
            <person name="Shepard L."/>
            <person name="Sheth K.J."/>
            <person name="Silva C.A."/>
            <person name="Smyers G.M."/>
            <person name="Tam S."/>
            <person name="Tamura C.M."/>
            <person name="Wucher D.E."/>
            <person name="Donachie S.P."/>
            <person name="Reed F.A."/>
            <person name="Palecanda S."/>
            <person name="Chong R.A."/>
            <person name="Porter M.L."/>
            <person name="Garlena R.A."/>
            <person name="Russell D.A."/>
            <person name="Jacobs-Sera D."/>
            <person name="Hatfull G.F."/>
        </authorList>
    </citation>
    <scope>NUCLEOTIDE SEQUENCE [LARGE SCALE GENOMIC DNA]</scope>
</reference>
<accession>A0A7T3KCK0</accession>
<gene>
    <name evidence="1" type="primary">42</name>
    <name evidence="1" type="ORF">SEA_WOLLYPOG_42</name>
</gene>
<dbReference type="Proteomes" id="UP000595472">
    <property type="component" value="Segment"/>
</dbReference>
<dbReference type="GeneID" id="77923973"/>
<keyword evidence="2" id="KW-1185">Reference proteome</keyword>
<dbReference type="RefSeq" id="YP_010648533.1">
    <property type="nucleotide sequence ID" value="NC_070760.1"/>
</dbReference>
<sequence>MKPSEVRTTDRLVLDDGRDVPVLDVFQITEGRWAANTDEEMIQMDSDTVVVLREKE</sequence>
<evidence type="ECO:0000313" key="1">
    <source>
        <dbReference type="EMBL" id="QPX62594.1"/>
    </source>
</evidence>
<proteinExistence type="predicted"/>